<name>A0A2M4DKI8_ANODA</name>
<proteinExistence type="predicted"/>
<dbReference type="EMBL" id="GGFL01013879">
    <property type="protein sequence ID" value="MBW78057.1"/>
    <property type="molecule type" value="Transcribed_RNA"/>
</dbReference>
<sequence length="71" mass="8336">MRWPWSALLRPVAWTVRYACGRYRRSRSWSLARSRRISVRSVSSATTCSYPVRSRDRFACGAAVRRNHCED</sequence>
<evidence type="ECO:0000313" key="1">
    <source>
        <dbReference type="EMBL" id="MBW78057.1"/>
    </source>
</evidence>
<accession>A0A2M4DKI8</accession>
<reference evidence="1" key="1">
    <citation type="submission" date="2018-01" db="EMBL/GenBank/DDBJ databases">
        <title>An insight into the sialome of Amazonian anophelines.</title>
        <authorList>
            <person name="Ribeiro J.M."/>
            <person name="Scarpassa V."/>
            <person name="Calvo E."/>
        </authorList>
    </citation>
    <scope>NUCLEOTIDE SEQUENCE</scope>
</reference>
<organism evidence="1">
    <name type="scientific">Anopheles darlingi</name>
    <name type="common">Mosquito</name>
    <dbReference type="NCBI Taxonomy" id="43151"/>
    <lineage>
        <taxon>Eukaryota</taxon>
        <taxon>Metazoa</taxon>
        <taxon>Ecdysozoa</taxon>
        <taxon>Arthropoda</taxon>
        <taxon>Hexapoda</taxon>
        <taxon>Insecta</taxon>
        <taxon>Pterygota</taxon>
        <taxon>Neoptera</taxon>
        <taxon>Endopterygota</taxon>
        <taxon>Diptera</taxon>
        <taxon>Nematocera</taxon>
        <taxon>Culicoidea</taxon>
        <taxon>Culicidae</taxon>
        <taxon>Anophelinae</taxon>
        <taxon>Anopheles</taxon>
    </lineage>
</organism>
<dbReference type="AlphaFoldDB" id="A0A2M4DKI8"/>
<protein>
    <submittedName>
        <fullName evidence="1">Putative secreted protein</fullName>
    </submittedName>
</protein>